<dbReference type="GO" id="GO:0005737">
    <property type="term" value="C:cytoplasm"/>
    <property type="evidence" value="ECO:0007669"/>
    <property type="project" value="TreeGrafter"/>
</dbReference>
<dbReference type="Proteomes" id="UP000190395">
    <property type="component" value="Unassembled WGS sequence"/>
</dbReference>
<dbReference type="AlphaFoldDB" id="A0A1T4N8A2"/>
<evidence type="ECO:0000313" key="3">
    <source>
        <dbReference type="Proteomes" id="UP000190395"/>
    </source>
</evidence>
<sequence>MIEYCSRLSDELCLKNLSFAVGDIAEFGEDKKPDIIITLHACDTATDYALNYAIKKGASAILSVPCCQHEINLQLKKNKAGENPVFEPLLKYGLIKERFSALVTDAVRGELLENFGYKVQMIEFIDDEGTPKNLMIRAIKKTGFEKETVAKKSSCKILQELGVSQTLENLLN</sequence>
<dbReference type="EMBL" id="FUXC01000005">
    <property type="protein sequence ID" value="SJZ75355.1"/>
    <property type="molecule type" value="Genomic_DNA"/>
</dbReference>
<feature type="domain" description="Methyltransferase" evidence="1">
    <location>
        <begin position="2"/>
        <end position="72"/>
    </location>
</feature>
<accession>A0A1T4N8A2</accession>
<organism evidence="2 3">
    <name type="scientific">Treponema berlinense</name>
    <dbReference type="NCBI Taxonomy" id="225004"/>
    <lineage>
        <taxon>Bacteria</taxon>
        <taxon>Pseudomonadati</taxon>
        <taxon>Spirochaetota</taxon>
        <taxon>Spirochaetia</taxon>
        <taxon>Spirochaetales</taxon>
        <taxon>Treponemataceae</taxon>
        <taxon>Treponema</taxon>
    </lineage>
</organism>
<reference evidence="2 3" key="1">
    <citation type="submission" date="2017-02" db="EMBL/GenBank/DDBJ databases">
        <authorList>
            <person name="Peterson S.W."/>
        </authorList>
    </citation>
    <scope>NUCLEOTIDE SEQUENCE [LARGE SCALE GENOMIC DNA]</scope>
    <source>
        <strain evidence="2 3">ATCC BAA-909</strain>
    </source>
</reference>
<dbReference type="GO" id="GO:0032259">
    <property type="term" value="P:methylation"/>
    <property type="evidence" value="ECO:0007669"/>
    <property type="project" value="UniProtKB-KW"/>
</dbReference>
<dbReference type="InterPro" id="IPR029063">
    <property type="entry name" value="SAM-dependent_MTases_sf"/>
</dbReference>
<protein>
    <submittedName>
        <fullName evidence="2">Methyltransferase domain-containing protein</fullName>
    </submittedName>
</protein>
<evidence type="ECO:0000259" key="1">
    <source>
        <dbReference type="Pfam" id="PF13679"/>
    </source>
</evidence>
<proteinExistence type="predicted"/>
<dbReference type="InterPro" id="IPR025714">
    <property type="entry name" value="Methyltranfer_dom"/>
</dbReference>
<dbReference type="OrthoDB" id="5502211at2"/>
<keyword evidence="3" id="KW-1185">Reference proteome</keyword>
<gene>
    <name evidence="2" type="ORF">SAMN02745152_01149</name>
</gene>
<dbReference type="SUPFAM" id="SSF53335">
    <property type="entry name" value="S-adenosyl-L-methionine-dependent methyltransferases"/>
    <property type="match status" value="1"/>
</dbReference>
<evidence type="ECO:0000313" key="2">
    <source>
        <dbReference type="EMBL" id="SJZ75355.1"/>
    </source>
</evidence>
<dbReference type="Pfam" id="PF13679">
    <property type="entry name" value="Methyltransf_32"/>
    <property type="match status" value="1"/>
</dbReference>
<dbReference type="STRING" id="225004.SAMN02745152_01149"/>
<dbReference type="PANTHER" id="PTHR13369">
    <property type="match status" value="1"/>
</dbReference>
<keyword evidence="2" id="KW-0489">Methyltransferase</keyword>
<keyword evidence="2" id="KW-0808">Transferase</keyword>
<dbReference type="GO" id="GO:0008168">
    <property type="term" value="F:methyltransferase activity"/>
    <property type="evidence" value="ECO:0007669"/>
    <property type="project" value="UniProtKB-KW"/>
</dbReference>
<name>A0A1T4N8A2_9SPIR</name>
<dbReference type="PANTHER" id="PTHR13369:SF3">
    <property type="entry name" value="METHYLTRANSFERASE DOMAIN-CONTAINING PROTEIN"/>
    <property type="match status" value="1"/>
</dbReference>